<dbReference type="AlphaFoldDB" id="A0A4Q0MHQ3"/>
<protein>
    <recommendedName>
        <fullName evidence="1">DUF6456 domain-containing protein</fullName>
    </recommendedName>
</protein>
<evidence type="ECO:0000259" key="1">
    <source>
        <dbReference type="Pfam" id="PF20057"/>
    </source>
</evidence>
<sequence>MRTDVRLSRAESKLLARVAEAGEAGLEAPLDSDAARALLRRGLVAARVGRLCSTAEGRARAAREAGGETGFLAQHRTVERRTLETERGYEALLVDLDESPLGWLARRKDRDEKPLLAPAEVAAGERLRADFTLGQMTPRITANWEAAIASGRRGGAFGEDPTDATVAARIRVSRALDAVGPELAGALLDVCCFLKGLEEVERERRWPARGAKLVLGLALARLARHYGFAAEGQGPAGGRVLSWGAPDSRPRIDGGPS</sequence>
<dbReference type="InterPro" id="IPR045599">
    <property type="entry name" value="DUF6456"/>
</dbReference>
<dbReference type="Proteomes" id="UP000289708">
    <property type="component" value="Unassembled WGS sequence"/>
</dbReference>
<name>A0A4Q0MHQ3_9HYPH</name>
<feature type="domain" description="DUF6456" evidence="1">
    <location>
        <begin position="94"/>
        <end position="227"/>
    </location>
</feature>
<dbReference type="OrthoDB" id="7476630at2"/>
<reference evidence="2 3" key="1">
    <citation type="submission" date="2018-12" db="EMBL/GenBank/DDBJ databases">
        <title>bacterium Hansschlegelia zhihuaiae S113.</title>
        <authorList>
            <person name="He J."/>
        </authorList>
    </citation>
    <scope>NUCLEOTIDE SEQUENCE [LARGE SCALE GENOMIC DNA]</scope>
    <source>
        <strain evidence="2 3">S 113</strain>
    </source>
</reference>
<organism evidence="2 3">
    <name type="scientific">Hansschlegelia zhihuaiae</name>
    <dbReference type="NCBI Taxonomy" id="405005"/>
    <lineage>
        <taxon>Bacteria</taxon>
        <taxon>Pseudomonadati</taxon>
        <taxon>Pseudomonadota</taxon>
        <taxon>Alphaproteobacteria</taxon>
        <taxon>Hyphomicrobiales</taxon>
        <taxon>Methylopilaceae</taxon>
        <taxon>Hansschlegelia</taxon>
    </lineage>
</organism>
<dbReference type="Pfam" id="PF20057">
    <property type="entry name" value="DUF6456"/>
    <property type="match status" value="1"/>
</dbReference>
<gene>
    <name evidence="2" type="ORF">EK403_12170</name>
</gene>
<evidence type="ECO:0000313" key="3">
    <source>
        <dbReference type="Proteomes" id="UP000289708"/>
    </source>
</evidence>
<comment type="caution">
    <text evidence="2">The sequence shown here is derived from an EMBL/GenBank/DDBJ whole genome shotgun (WGS) entry which is preliminary data.</text>
</comment>
<accession>A0A4Q0MHQ3</accession>
<keyword evidence="3" id="KW-1185">Reference proteome</keyword>
<proteinExistence type="predicted"/>
<evidence type="ECO:0000313" key="2">
    <source>
        <dbReference type="EMBL" id="RXF73038.1"/>
    </source>
</evidence>
<dbReference type="EMBL" id="RYFI01000011">
    <property type="protein sequence ID" value="RXF73038.1"/>
    <property type="molecule type" value="Genomic_DNA"/>
</dbReference>